<dbReference type="EMBL" id="DQWQ01000033">
    <property type="protein sequence ID" value="HDD35293.1"/>
    <property type="molecule type" value="Genomic_DNA"/>
</dbReference>
<organism evidence="1">
    <name type="scientific">Desulfofervidus auxilii</name>
    <dbReference type="NCBI Taxonomy" id="1621989"/>
    <lineage>
        <taxon>Bacteria</taxon>
        <taxon>Pseudomonadati</taxon>
        <taxon>Thermodesulfobacteriota</taxon>
        <taxon>Candidatus Desulfofervidia</taxon>
        <taxon>Candidatus Desulfofervidales</taxon>
        <taxon>Candidatus Desulfofervidaceae</taxon>
        <taxon>Candidatus Desulfofervidus</taxon>
    </lineage>
</organism>
<gene>
    <name evidence="1" type="ORF">ENF30_00675</name>
</gene>
<name>A0A7V0I9N3_DESA2</name>
<reference evidence="1" key="1">
    <citation type="journal article" date="2020" name="mSystems">
        <title>Genome- and Community-Level Interaction Insights into Carbon Utilization and Element Cycling Functions of Hydrothermarchaeota in Hydrothermal Sediment.</title>
        <authorList>
            <person name="Zhou Z."/>
            <person name="Liu Y."/>
            <person name="Xu W."/>
            <person name="Pan J."/>
            <person name="Luo Z.H."/>
            <person name="Li M."/>
        </authorList>
    </citation>
    <scope>NUCLEOTIDE SEQUENCE [LARGE SCALE GENOMIC DNA]</scope>
    <source>
        <strain evidence="1">HyVt-113</strain>
    </source>
</reference>
<proteinExistence type="predicted"/>
<sequence length="80" mass="9844">MRQLLFDEISQKDIRKIISYLKKQTEVTPLQNVFWVHLPEELWDETQRDHRDCQPYYFAVEVGGNYLRIELLIRSRQRIH</sequence>
<accession>A0A7V0I9N3</accession>
<dbReference type="AlphaFoldDB" id="A0A7V0I9N3"/>
<evidence type="ECO:0000313" key="1">
    <source>
        <dbReference type="EMBL" id="HDD35293.1"/>
    </source>
</evidence>
<feature type="non-terminal residue" evidence="1">
    <location>
        <position position="80"/>
    </location>
</feature>
<protein>
    <submittedName>
        <fullName evidence="1">Uncharacterized protein</fullName>
    </submittedName>
</protein>
<comment type="caution">
    <text evidence="1">The sequence shown here is derived from an EMBL/GenBank/DDBJ whole genome shotgun (WGS) entry which is preliminary data.</text>
</comment>
<dbReference type="Proteomes" id="UP000885706">
    <property type="component" value="Unassembled WGS sequence"/>
</dbReference>